<evidence type="ECO:0000259" key="6">
    <source>
        <dbReference type="SMART" id="SM00903"/>
    </source>
</evidence>
<reference evidence="7 8" key="1">
    <citation type="journal article" date="2024" name="J Genomics">
        <title>Draft genome sequencing and assembly of Favolaschia claudopus CIRM-BRFM 2984 isolated from oak limbs.</title>
        <authorList>
            <person name="Navarro D."/>
            <person name="Drula E."/>
            <person name="Chaduli D."/>
            <person name="Cazenave R."/>
            <person name="Ahrendt S."/>
            <person name="Wang J."/>
            <person name="Lipzen A."/>
            <person name="Daum C."/>
            <person name="Barry K."/>
            <person name="Grigoriev I.V."/>
            <person name="Favel A."/>
            <person name="Rosso M.N."/>
            <person name="Martin F."/>
        </authorList>
    </citation>
    <scope>NUCLEOTIDE SEQUENCE [LARGE SCALE GENOMIC DNA]</scope>
    <source>
        <strain evidence="7 8">CIRM-BRFM 2984</strain>
    </source>
</reference>
<proteinExistence type="inferred from homology"/>
<dbReference type="EMBL" id="JAWWNJ010000003">
    <property type="protein sequence ID" value="KAK7059762.1"/>
    <property type="molecule type" value="Genomic_DNA"/>
</dbReference>
<keyword evidence="2" id="KW-0285">Flavoprotein</keyword>
<dbReference type="InterPro" id="IPR012349">
    <property type="entry name" value="Split_barrel_FMN-bd"/>
</dbReference>
<keyword evidence="8" id="KW-1185">Reference proteome</keyword>
<organism evidence="7 8">
    <name type="scientific">Favolaschia claudopus</name>
    <dbReference type="NCBI Taxonomy" id="2862362"/>
    <lineage>
        <taxon>Eukaryota</taxon>
        <taxon>Fungi</taxon>
        <taxon>Dikarya</taxon>
        <taxon>Basidiomycota</taxon>
        <taxon>Agaricomycotina</taxon>
        <taxon>Agaricomycetes</taxon>
        <taxon>Agaricomycetidae</taxon>
        <taxon>Agaricales</taxon>
        <taxon>Marasmiineae</taxon>
        <taxon>Mycenaceae</taxon>
        <taxon>Favolaschia</taxon>
    </lineage>
</organism>
<evidence type="ECO:0000256" key="3">
    <source>
        <dbReference type="ARBA" id="ARBA00022643"/>
    </source>
</evidence>
<dbReference type="Proteomes" id="UP001362999">
    <property type="component" value="Unassembled WGS sequence"/>
</dbReference>
<comment type="caution">
    <text evidence="7">The sequence shown here is derived from an EMBL/GenBank/DDBJ whole genome shotgun (WGS) entry which is preliminary data.</text>
</comment>
<dbReference type="Pfam" id="PF01613">
    <property type="entry name" value="Flavin_Reduct"/>
    <property type="match status" value="1"/>
</dbReference>
<accession>A0AAW0E7B0</accession>
<dbReference type="SUPFAM" id="SSF50475">
    <property type="entry name" value="FMN-binding split barrel"/>
    <property type="match status" value="1"/>
</dbReference>
<evidence type="ECO:0000256" key="2">
    <source>
        <dbReference type="ARBA" id="ARBA00022630"/>
    </source>
</evidence>
<evidence type="ECO:0000256" key="1">
    <source>
        <dbReference type="ARBA" id="ARBA00001917"/>
    </source>
</evidence>
<feature type="region of interest" description="Disordered" evidence="5">
    <location>
        <begin position="1"/>
        <end position="27"/>
    </location>
</feature>
<comment type="cofactor">
    <cofactor evidence="1">
        <name>FMN</name>
        <dbReference type="ChEBI" id="CHEBI:58210"/>
    </cofactor>
</comment>
<dbReference type="SMART" id="SM00903">
    <property type="entry name" value="Flavin_Reduct"/>
    <property type="match status" value="1"/>
</dbReference>
<gene>
    <name evidence="7" type="ORF">R3P38DRAFT_3303549</name>
</gene>
<evidence type="ECO:0000313" key="8">
    <source>
        <dbReference type="Proteomes" id="UP001362999"/>
    </source>
</evidence>
<dbReference type="InterPro" id="IPR002563">
    <property type="entry name" value="Flavin_Rdtase-like_dom"/>
</dbReference>
<name>A0AAW0E7B0_9AGAR</name>
<evidence type="ECO:0000256" key="4">
    <source>
        <dbReference type="ARBA" id="ARBA00038054"/>
    </source>
</evidence>
<dbReference type="PANTHER" id="PTHR33798">
    <property type="entry name" value="FLAVOPROTEIN OXYGENASE"/>
    <property type="match status" value="1"/>
</dbReference>
<protein>
    <submittedName>
        <fullName evidence="7">Flavin-reduct domain-containing protein</fullName>
    </submittedName>
</protein>
<sequence length="257" mass="27907">MSTPPSFETAGFKLSQPPDPSWTYGQSVTSTKLGKTWEEEEKEGWKTVVPTEADPRYVYGLCISGIVPRPIAFVSTVAEDGSENIAPFSWFNQVSPNPCVISISCSNTPREKDTTANIKATKGFTVNIISEPWIAQANSCSIDAPPGVSEWTLSGLTKEPSVSVRPARVKESAFSMECEVLQIVEIPKADGTTAANLIIGTVKYIHVRKAVLNEKGFPVSRMGDIMYATVNNGFRIPRPAWAEAKEEIAQTFGSASL</sequence>
<dbReference type="PANTHER" id="PTHR33798:SF5">
    <property type="entry name" value="FLAVIN REDUCTASE LIKE DOMAIN-CONTAINING PROTEIN"/>
    <property type="match status" value="1"/>
</dbReference>
<dbReference type="Gene3D" id="2.30.110.10">
    <property type="entry name" value="Electron Transport, Fmn-binding Protein, Chain A"/>
    <property type="match status" value="1"/>
</dbReference>
<evidence type="ECO:0000313" key="7">
    <source>
        <dbReference type="EMBL" id="KAK7059762.1"/>
    </source>
</evidence>
<comment type="similarity">
    <text evidence="4">Belongs to the flavoredoxin family.</text>
</comment>
<dbReference type="GO" id="GO:0010181">
    <property type="term" value="F:FMN binding"/>
    <property type="evidence" value="ECO:0007669"/>
    <property type="project" value="InterPro"/>
</dbReference>
<feature type="domain" description="Flavin reductase like" evidence="6">
    <location>
        <begin position="64"/>
        <end position="219"/>
    </location>
</feature>
<dbReference type="AlphaFoldDB" id="A0AAW0E7B0"/>
<evidence type="ECO:0000256" key="5">
    <source>
        <dbReference type="SAM" id="MobiDB-lite"/>
    </source>
</evidence>
<keyword evidence="3" id="KW-0288">FMN</keyword>